<reference evidence="2 3" key="1">
    <citation type="submission" date="2023-08" db="EMBL/GenBank/DDBJ databases">
        <title>Black Yeasts Isolated from many extreme environments.</title>
        <authorList>
            <person name="Coleine C."/>
            <person name="Stajich J.E."/>
            <person name="Selbmann L."/>
        </authorList>
    </citation>
    <scope>NUCLEOTIDE SEQUENCE [LARGE SCALE GENOMIC DNA]</scope>
    <source>
        <strain evidence="2 3">CCFEE 5792</strain>
    </source>
</reference>
<dbReference type="AlphaFoldDB" id="A0AAV9NJN5"/>
<dbReference type="InterPro" id="IPR055222">
    <property type="entry name" value="PRISE-like_Rossmann-fold"/>
</dbReference>
<evidence type="ECO:0000259" key="1">
    <source>
        <dbReference type="Pfam" id="PF22917"/>
    </source>
</evidence>
<evidence type="ECO:0000313" key="2">
    <source>
        <dbReference type="EMBL" id="KAK5059883.1"/>
    </source>
</evidence>
<dbReference type="Gene3D" id="3.40.50.720">
    <property type="entry name" value="NAD(P)-binding Rossmann-like Domain"/>
    <property type="match status" value="1"/>
</dbReference>
<evidence type="ECO:0000313" key="3">
    <source>
        <dbReference type="Proteomes" id="UP001358417"/>
    </source>
</evidence>
<dbReference type="GeneID" id="89977924"/>
<dbReference type="RefSeq" id="XP_064709704.1">
    <property type="nucleotide sequence ID" value="XM_064853305.1"/>
</dbReference>
<accession>A0AAV9NJN5</accession>
<dbReference type="CDD" id="cd08948">
    <property type="entry name" value="5beta-POR_like_SDR_a"/>
    <property type="match status" value="1"/>
</dbReference>
<sequence length="424" mass="47604">MSQAAATVRGVETRGIYWGVPTYPDSLKGLKAIVFGANGISGNYMVRALSRAPERWEQVVALSRRPPLANQNIARNVRHVQADLLQDPKDIARILKDERVQADVVFFFAYLQPTPKEGASLWSNAEELCKVNGQLLQNCLDALELASIRPKRFLLQTGAKYYGGGLAVPALESDPRIAEPNFYYVQEDLLAEYSRSTGVQWNVVRPAFIIGAVEDAAMNSVYPLAVYAAVQKHKGEKLIWPGNFAAWEREVVQSSAWLNSYLSEFVTLNEQAGNQAFNAADASYFTYGGLWVELAAWYGIEYTLPDVGTEGFQELSLEFKKNMSFAPTPILKFKFSFVEWAQRPENKQAWKELVDKHGLKGNPFGDNLQRIFEFLDFAMLPPFPFTLSMTKARKLGWNGSVDPVLSHREVIEEFVAMKMVPPLT</sequence>
<dbReference type="Proteomes" id="UP001358417">
    <property type="component" value="Unassembled WGS sequence"/>
</dbReference>
<protein>
    <recommendedName>
        <fullName evidence="1">PRISE-like Rossmann-fold domain-containing protein</fullName>
    </recommendedName>
</protein>
<dbReference type="EMBL" id="JAVRRD010000004">
    <property type="protein sequence ID" value="KAK5059883.1"/>
    <property type="molecule type" value="Genomic_DNA"/>
</dbReference>
<organism evidence="2 3">
    <name type="scientific">Exophiala bonariae</name>
    <dbReference type="NCBI Taxonomy" id="1690606"/>
    <lineage>
        <taxon>Eukaryota</taxon>
        <taxon>Fungi</taxon>
        <taxon>Dikarya</taxon>
        <taxon>Ascomycota</taxon>
        <taxon>Pezizomycotina</taxon>
        <taxon>Eurotiomycetes</taxon>
        <taxon>Chaetothyriomycetidae</taxon>
        <taxon>Chaetothyriales</taxon>
        <taxon>Herpotrichiellaceae</taxon>
        <taxon>Exophiala</taxon>
    </lineage>
</organism>
<keyword evidence="3" id="KW-1185">Reference proteome</keyword>
<name>A0AAV9NJN5_9EURO</name>
<feature type="domain" description="PRISE-like Rossmann-fold" evidence="1">
    <location>
        <begin position="32"/>
        <end position="311"/>
    </location>
</feature>
<dbReference type="SUPFAM" id="SSF51735">
    <property type="entry name" value="NAD(P)-binding Rossmann-fold domains"/>
    <property type="match status" value="1"/>
</dbReference>
<dbReference type="Pfam" id="PF22917">
    <property type="entry name" value="PRISE"/>
    <property type="match status" value="1"/>
</dbReference>
<gene>
    <name evidence="2" type="ORF">LTR84_009766</name>
</gene>
<comment type="caution">
    <text evidence="2">The sequence shown here is derived from an EMBL/GenBank/DDBJ whole genome shotgun (WGS) entry which is preliminary data.</text>
</comment>
<dbReference type="PANTHER" id="PTHR32487:SF29">
    <property type="entry name" value="NAD-DEPENDENT EPIMERASE_DEHYDRATASE DOMAIN-CONTAINING PROTEIN"/>
    <property type="match status" value="1"/>
</dbReference>
<dbReference type="InterPro" id="IPR036291">
    <property type="entry name" value="NAD(P)-bd_dom_sf"/>
</dbReference>
<dbReference type="PANTHER" id="PTHR32487">
    <property type="entry name" value="3-OXO-DELTA(4,5)-STEROID 5-BETA-REDUCTASE"/>
    <property type="match status" value="1"/>
</dbReference>
<proteinExistence type="predicted"/>